<evidence type="ECO:0000256" key="5">
    <source>
        <dbReference type="SAM" id="Phobius"/>
    </source>
</evidence>
<dbReference type="InterPro" id="IPR004752">
    <property type="entry name" value="AmpG_permease/AT-1"/>
</dbReference>
<dbReference type="InterPro" id="IPR036259">
    <property type="entry name" value="MFS_trans_sf"/>
</dbReference>
<evidence type="ECO:0000313" key="6">
    <source>
        <dbReference type="EMBL" id="VVC28219.1"/>
    </source>
</evidence>
<accession>A0A5E4MBK2</accession>
<evidence type="ECO:0000256" key="3">
    <source>
        <dbReference type="ARBA" id="ARBA00022989"/>
    </source>
</evidence>
<gene>
    <name evidence="6" type="ORF">CINCED_3A018988</name>
</gene>
<dbReference type="Proteomes" id="UP000325440">
    <property type="component" value="Unassembled WGS sequence"/>
</dbReference>
<feature type="transmembrane region" description="Helical" evidence="5">
    <location>
        <begin position="35"/>
        <end position="55"/>
    </location>
</feature>
<evidence type="ECO:0000256" key="4">
    <source>
        <dbReference type="ARBA" id="ARBA00023136"/>
    </source>
</evidence>
<name>A0A5E4MBK2_9HEMI</name>
<evidence type="ECO:0000256" key="1">
    <source>
        <dbReference type="ARBA" id="ARBA00004141"/>
    </source>
</evidence>
<feature type="transmembrane region" description="Helical" evidence="5">
    <location>
        <begin position="336"/>
        <end position="357"/>
    </location>
</feature>
<dbReference type="InterPro" id="IPR024371">
    <property type="entry name" value="AcetylCoA_trans_1-like"/>
</dbReference>
<evidence type="ECO:0000256" key="2">
    <source>
        <dbReference type="ARBA" id="ARBA00022692"/>
    </source>
</evidence>
<feature type="transmembrane region" description="Helical" evidence="5">
    <location>
        <begin position="273"/>
        <end position="294"/>
    </location>
</feature>
<feature type="transmembrane region" description="Helical" evidence="5">
    <location>
        <begin position="372"/>
        <end position="400"/>
    </location>
</feature>
<dbReference type="GO" id="GO:0035348">
    <property type="term" value="P:acetyl-CoA transmembrane transport"/>
    <property type="evidence" value="ECO:0007669"/>
    <property type="project" value="InterPro"/>
</dbReference>
<sequence length="527" mass="59652">MTKSPKNQVDQVVYELTHHDDTLEKPNLDGDRLNFWLLIALYVIQGFPIGLSGAIPNLLQSKYSTDYNDQAIFSLAMWPYTVKLLWAPIVDALYVRCIGRRKSWLLPLQILMGSLLLIMAYNIYDWLPESAETKPNLRMLVFVVFSLNFLSATQDIVVDGWSLTMLKSKNVNYSSTCNAVGVPIGMFIGSTCFTLATSEQFRNQLFPNSLDAGGLMTMKSFLYIWAVIVFFTTIFVGKFKKEKDIGEDGSKNLSVFKNYVLLYNILKLPRIKVLAIALLTIRIGFIATECVSHLKILEAGLSNDAFMIMQSLMYLAKFGTSVFASKYITGSKPMSYYLKVTPIRLGACVVYTILVYYTPSLIQNNGVTNVPIYYYIVLGLVILVNEMLNFFMLLAVFAFFSQISDPRFGGTYMTLFNTIFFVGWIIPNTIVYKMVSILTFNRCSKYPENCNSTVDSIDTCRTICVPYVDGYYTTTAICIGIGVVWYFAFKDILKHYQSLNLSNWIVYSKKKINNAGEIKDVHIPALG</sequence>
<comment type="subcellular location">
    <subcellularLocation>
        <location evidence="1">Membrane</location>
        <topology evidence="1">Multi-pass membrane protein</topology>
    </subcellularLocation>
</comment>
<feature type="transmembrane region" description="Helical" evidence="5">
    <location>
        <begin position="412"/>
        <end position="432"/>
    </location>
</feature>
<dbReference type="AlphaFoldDB" id="A0A5E4MBK2"/>
<dbReference type="SUPFAM" id="SSF103473">
    <property type="entry name" value="MFS general substrate transporter"/>
    <property type="match status" value="1"/>
</dbReference>
<dbReference type="PANTHER" id="PTHR12778">
    <property type="entry name" value="SOLUTE CARRIER FAMILY 33 ACETYL-COA TRANSPORTER -RELATED"/>
    <property type="match status" value="1"/>
</dbReference>
<dbReference type="GO" id="GO:0016020">
    <property type="term" value="C:membrane"/>
    <property type="evidence" value="ECO:0007669"/>
    <property type="project" value="UniProtKB-SubCell"/>
</dbReference>
<reference evidence="6 7" key="1">
    <citation type="submission" date="2019-08" db="EMBL/GenBank/DDBJ databases">
        <authorList>
            <person name="Alioto T."/>
            <person name="Alioto T."/>
            <person name="Gomez Garrido J."/>
        </authorList>
    </citation>
    <scope>NUCLEOTIDE SEQUENCE [LARGE SCALE GENOMIC DNA]</scope>
</reference>
<dbReference type="OrthoDB" id="6415790at2759"/>
<feature type="transmembrane region" description="Helical" evidence="5">
    <location>
        <begin position="179"/>
        <end position="196"/>
    </location>
</feature>
<organism evidence="6 7">
    <name type="scientific">Cinara cedri</name>
    <dbReference type="NCBI Taxonomy" id="506608"/>
    <lineage>
        <taxon>Eukaryota</taxon>
        <taxon>Metazoa</taxon>
        <taxon>Ecdysozoa</taxon>
        <taxon>Arthropoda</taxon>
        <taxon>Hexapoda</taxon>
        <taxon>Insecta</taxon>
        <taxon>Pterygota</taxon>
        <taxon>Neoptera</taxon>
        <taxon>Paraneoptera</taxon>
        <taxon>Hemiptera</taxon>
        <taxon>Sternorrhyncha</taxon>
        <taxon>Aphidomorpha</taxon>
        <taxon>Aphidoidea</taxon>
        <taxon>Aphididae</taxon>
        <taxon>Lachninae</taxon>
        <taxon>Cinara</taxon>
    </lineage>
</organism>
<dbReference type="GO" id="GO:0008521">
    <property type="term" value="F:acetyl-CoA transmembrane transporter activity"/>
    <property type="evidence" value="ECO:0007669"/>
    <property type="project" value="InterPro"/>
</dbReference>
<protein>
    <submittedName>
        <fullName evidence="6">Major facilitator superfamily domain,Acetyl-coenzyme A transporter 1</fullName>
    </submittedName>
</protein>
<dbReference type="EMBL" id="CABPRJ010000478">
    <property type="protein sequence ID" value="VVC28219.1"/>
    <property type="molecule type" value="Genomic_DNA"/>
</dbReference>
<feature type="transmembrane region" description="Helical" evidence="5">
    <location>
        <begin position="306"/>
        <end position="324"/>
    </location>
</feature>
<feature type="transmembrane region" description="Helical" evidence="5">
    <location>
        <begin position="136"/>
        <end position="158"/>
    </location>
</feature>
<proteinExistence type="predicted"/>
<keyword evidence="4 5" id="KW-0472">Membrane</keyword>
<evidence type="ECO:0000313" key="7">
    <source>
        <dbReference type="Proteomes" id="UP000325440"/>
    </source>
</evidence>
<feature type="transmembrane region" description="Helical" evidence="5">
    <location>
        <begin position="104"/>
        <end position="124"/>
    </location>
</feature>
<keyword evidence="2 5" id="KW-0812">Transmembrane</keyword>
<feature type="transmembrane region" description="Helical" evidence="5">
    <location>
        <begin position="216"/>
        <end position="236"/>
    </location>
</feature>
<keyword evidence="7" id="KW-1185">Reference proteome</keyword>
<keyword evidence="3 5" id="KW-1133">Transmembrane helix</keyword>
<feature type="transmembrane region" description="Helical" evidence="5">
    <location>
        <begin position="75"/>
        <end position="95"/>
    </location>
</feature>
<dbReference type="PANTHER" id="PTHR12778:SF9">
    <property type="entry name" value="ACETYL-COENZYME A TRANSPORTER 1"/>
    <property type="match status" value="1"/>
</dbReference>
<feature type="transmembrane region" description="Helical" evidence="5">
    <location>
        <begin position="471"/>
        <end position="489"/>
    </location>
</feature>
<dbReference type="Pfam" id="PF13000">
    <property type="entry name" value="Acatn"/>
    <property type="match status" value="1"/>
</dbReference>